<dbReference type="PANTHER" id="PTHR11075:SF54">
    <property type="entry name" value="LARGE RIBOSOMAL SUBUNIT PROTEIN ML62"/>
    <property type="match status" value="1"/>
</dbReference>
<dbReference type="WBParaSite" id="nOo.2.0.1.t01928-RA">
    <property type="protein sequence ID" value="nOo.2.0.1.t01928-RA"/>
    <property type="gene ID" value="nOo.2.0.1.g01928"/>
</dbReference>
<dbReference type="GO" id="GO:0070126">
    <property type="term" value="P:mitochondrial translational termination"/>
    <property type="evidence" value="ECO:0007669"/>
    <property type="project" value="TreeGrafter"/>
</dbReference>
<evidence type="ECO:0000313" key="6">
    <source>
        <dbReference type="EMBL" id="VDK65207.1"/>
    </source>
</evidence>
<dbReference type="SUPFAM" id="SSF110916">
    <property type="entry name" value="Peptidyl-tRNA hydrolase domain-like"/>
    <property type="match status" value="1"/>
</dbReference>
<evidence type="ECO:0000259" key="5">
    <source>
        <dbReference type="Pfam" id="PF00472"/>
    </source>
</evidence>
<dbReference type="Proteomes" id="UP000271087">
    <property type="component" value="Unassembled WGS sequence"/>
</dbReference>
<evidence type="ECO:0000313" key="8">
    <source>
        <dbReference type="WBParaSite" id="nOo.2.0.1.t01928-RA"/>
    </source>
</evidence>
<dbReference type="InterPro" id="IPR052104">
    <property type="entry name" value="Mito_Release_Factor_mL62"/>
</dbReference>
<evidence type="ECO:0000256" key="2">
    <source>
        <dbReference type="ARBA" id="ARBA00038225"/>
    </source>
</evidence>
<evidence type="ECO:0000313" key="7">
    <source>
        <dbReference type="Proteomes" id="UP000271087"/>
    </source>
</evidence>
<dbReference type="Gene3D" id="3.30.160.20">
    <property type="match status" value="1"/>
</dbReference>
<dbReference type="STRING" id="42157.A0A182E1T6"/>
<sequence length="186" mass="21850">MVVFDLDGMELYHQQEICFCIQYPICPAVYQQADDTTTETAALLFSRLFADKIEKRFMRSSGPGGQNVNMLNTKCQIRFNLSDADWLSPEIQKVFRKRFVRLITKQYDVVISSDKSRIQAENQEDCFEKLRAMLLECNKELLESRSPTNQDKKILDNRARRAAQRRLYAKRMGSQKKKSRDPYEFI</sequence>
<proteinExistence type="inferred from homology"/>
<dbReference type="GO" id="GO:0016150">
    <property type="term" value="F:translation release factor activity, codon nonspecific"/>
    <property type="evidence" value="ECO:0007669"/>
    <property type="project" value="TreeGrafter"/>
</dbReference>
<dbReference type="OrthoDB" id="270639at2759"/>
<protein>
    <recommendedName>
        <fullName evidence="3">Large ribosomal subunit protein mL62</fullName>
        <ecNumber evidence="1">3.1.1.29</ecNumber>
    </recommendedName>
    <alternativeName>
        <fullName evidence="4">Peptidyl-tRNA hydrolase ICT1, mitochondrial</fullName>
    </alternativeName>
</protein>
<comment type="similarity">
    <text evidence="2">Belongs to the prokaryotic/mitochondrial release factor family. Mitochondrion-specific ribosomal protein mL62 subfamily.</text>
</comment>
<reference evidence="8" key="1">
    <citation type="submission" date="2016-06" db="UniProtKB">
        <authorList>
            <consortium name="WormBaseParasite"/>
        </authorList>
    </citation>
    <scope>IDENTIFICATION</scope>
</reference>
<dbReference type="GO" id="GO:0004045">
    <property type="term" value="F:peptidyl-tRNA hydrolase activity"/>
    <property type="evidence" value="ECO:0007669"/>
    <property type="project" value="UniProtKB-EC"/>
</dbReference>
<gene>
    <name evidence="6" type="ORF">NOO_LOCUS1928</name>
</gene>
<accession>A0A182E1T6</accession>
<reference evidence="6 7" key="2">
    <citation type="submission" date="2018-08" db="EMBL/GenBank/DDBJ databases">
        <authorList>
            <person name="Laetsch R D."/>
            <person name="Stevens L."/>
            <person name="Kumar S."/>
            <person name="Blaxter L. M."/>
        </authorList>
    </citation>
    <scope>NUCLEOTIDE SEQUENCE [LARGE SCALE GENOMIC DNA]</scope>
</reference>
<evidence type="ECO:0000256" key="4">
    <source>
        <dbReference type="ARBA" id="ARBA00041531"/>
    </source>
</evidence>
<dbReference type="Pfam" id="PF00472">
    <property type="entry name" value="RF-1"/>
    <property type="match status" value="1"/>
</dbReference>
<evidence type="ECO:0000256" key="1">
    <source>
        <dbReference type="ARBA" id="ARBA00013260"/>
    </source>
</evidence>
<evidence type="ECO:0000256" key="3">
    <source>
        <dbReference type="ARBA" id="ARBA00039441"/>
    </source>
</evidence>
<dbReference type="GO" id="GO:0005762">
    <property type="term" value="C:mitochondrial large ribosomal subunit"/>
    <property type="evidence" value="ECO:0007669"/>
    <property type="project" value="TreeGrafter"/>
</dbReference>
<dbReference type="InterPro" id="IPR000352">
    <property type="entry name" value="Pep_chain_release_fac_I"/>
</dbReference>
<keyword evidence="7" id="KW-1185">Reference proteome</keyword>
<dbReference type="EMBL" id="UYRW01000272">
    <property type="protein sequence ID" value="VDK65207.1"/>
    <property type="molecule type" value="Genomic_DNA"/>
</dbReference>
<name>A0A182E1T6_ONCOC</name>
<organism evidence="8">
    <name type="scientific">Onchocerca ochengi</name>
    <name type="common">Filarial nematode worm</name>
    <dbReference type="NCBI Taxonomy" id="42157"/>
    <lineage>
        <taxon>Eukaryota</taxon>
        <taxon>Metazoa</taxon>
        <taxon>Ecdysozoa</taxon>
        <taxon>Nematoda</taxon>
        <taxon>Chromadorea</taxon>
        <taxon>Rhabditida</taxon>
        <taxon>Spirurina</taxon>
        <taxon>Spiruromorpha</taxon>
        <taxon>Filarioidea</taxon>
        <taxon>Onchocercidae</taxon>
        <taxon>Onchocerca</taxon>
    </lineage>
</organism>
<dbReference type="AlphaFoldDB" id="A0A182E1T6"/>
<dbReference type="EC" id="3.1.1.29" evidence="1"/>
<feature type="domain" description="Prokaryotic-type class I peptide chain release factors" evidence="5">
    <location>
        <begin position="51"/>
        <end position="180"/>
    </location>
</feature>
<dbReference type="PANTHER" id="PTHR11075">
    <property type="entry name" value="PEPTIDE CHAIN RELEASE FACTOR"/>
    <property type="match status" value="1"/>
</dbReference>